<evidence type="ECO:0000313" key="3">
    <source>
        <dbReference type="EMBL" id="OKP91044.1"/>
    </source>
</evidence>
<name>A0ABX3EV92_9BACL</name>
<reference evidence="3 4" key="1">
    <citation type="submission" date="2016-03" db="EMBL/GenBank/DDBJ databases">
        <authorList>
            <person name="Sant'Anna F.H."/>
            <person name="Ambrosini A."/>
            <person name="Souza R."/>
            <person name="Bach E."/>
            <person name="Fernandes G."/>
            <person name="Balsanelli E."/>
            <person name="Baura V.A."/>
            <person name="Souza E.M."/>
            <person name="Passaglia L."/>
        </authorList>
    </citation>
    <scope>NUCLEOTIDE SEQUENCE [LARGE SCALE GENOMIC DNA]</scope>
    <source>
        <strain evidence="3 4">P26E</strain>
    </source>
</reference>
<protein>
    <recommendedName>
        <fullName evidence="2">DUF3502 domain-containing protein</fullName>
    </recommendedName>
</protein>
<organism evidence="3 4">
    <name type="scientific">Paenibacillus helianthi</name>
    <dbReference type="NCBI Taxonomy" id="1349432"/>
    <lineage>
        <taxon>Bacteria</taxon>
        <taxon>Bacillati</taxon>
        <taxon>Bacillota</taxon>
        <taxon>Bacilli</taxon>
        <taxon>Bacillales</taxon>
        <taxon>Paenibacillaceae</taxon>
        <taxon>Paenibacillus</taxon>
    </lineage>
</organism>
<dbReference type="SUPFAM" id="SSF53850">
    <property type="entry name" value="Periplasmic binding protein-like II"/>
    <property type="match status" value="1"/>
</dbReference>
<gene>
    <name evidence="3" type="ORF">A3844_04140</name>
</gene>
<proteinExistence type="predicted"/>
<feature type="domain" description="DUF3502" evidence="2">
    <location>
        <begin position="159"/>
        <end position="188"/>
    </location>
</feature>
<sequence length="193" mass="22271">MWEFNQFLRRLLFDSNPKFGNILICILDRKIINNIFFVSIPLQFYSVLINIIHNFCIRLRQRFPTAFPKHLQISAFRFFEQKGLIQLRRDFKETPDGGSNYVFNQWEVGNNALTKVWEGNAPDIWEQTKECNKSATFSKALGFSFDTSPVKTEVASVSILDEFLGKLKSAGLGTIIAEKQKQLNAWAKANNIQ</sequence>
<keyword evidence="4" id="KW-1185">Reference proteome</keyword>
<evidence type="ECO:0000256" key="1">
    <source>
        <dbReference type="SAM" id="Phobius"/>
    </source>
</evidence>
<keyword evidence="1" id="KW-1133">Transmembrane helix</keyword>
<keyword evidence="1" id="KW-0472">Membrane</keyword>
<accession>A0ABX3EV92</accession>
<dbReference type="InterPro" id="IPR022627">
    <property type="entry name" value="DUF3502"/>
</dbReference>
<keyword evidence="1" id="KW-0812">Transmembrane</keyword>
<evidence type="ECO:0000259" key="2">
    <source>
        <dbReference type="Pfam" id="PF12010"/>
    </source>
</evidence>
<dbReference type="Pfam" id="PF12010">
    <property type="entry name" value="DUF3502"/>
    <property type="match status" value="1"/>
</dbReference>
<dbReference type="Proteomes" id="UP000186058">
    <property type="component" value="Unassembled WGS sequence"/>
</dbReference>
<comment type="caution">
    <text evidence="3">The sequence shown here is derived from an EMBL/GenBank/DDBJ whole genome shotgun (WGS) entry which is preliminary data.</text>
</comment>
<evidence type="ECO:0000313" key="4">
    <source>
        <dbReference type="Proteomes" id="UP000186058"/>
    </source>
</evidence>
<feature type="transmembrane region" description="Helical" evidence="1">
    <location>
        <begin position="31"/>
        <end position="52"/>
    </location>
</feature>
<dbReference type="EMBL" id="LVWI01000002">
    <property type="protein sequence ID" value="OKP91044.1"/>
    <property type="molecule type" value="Genomic_DNA"/>
</dbReference>